<keyword evidence="2" id="KW-1185">Reference proteome</keyword>
<evidence type="ECO:0000313" key="1">
    <source>
        <dbReference type="EMBL" id="AWB10718.1"/>
    </source>
</evidence>
<proteinExistence type="predicted"/>
<dbReference type="AlphaFoldDB" id="A0A2R4W1Z8"/>
<name>A0A2R4W1Z8_THEAF</name>
<gene>
    <name evidence="1" type="ORF">TDSAC_1378</name>
</gene>
<accession>A0A2R4W1Z8</accession>
<reference evidence="1 2" key="1">
    <citation type="submission" date="2017-04" db="EMBL/GenBank/DDBJ databases">
        <title>Genomic insights into metabolism of Thermodesulfobium acidiphilum.</title>
        <authorList>
            <person name="Toshchakov S.V."/>
            <person name="Frolov E.N."/>
            <person name="Kublanov I.V."/>
            <person name="Samarov N.I."/>
            <person name="Novikov A."/>
            <person name="Lebedinsky A.V."/>
            <person name="Bonch-Osmolovskaya E.A."/>
            <person name="Chernyh N.A."/>
        </authorList>
    </citation>
    <scope>NUCLEOTIDE SEQUENCE [LARGE SCALE GENOMIC DNA]</scope>
    <source>
        <strain evidence="1 2">3127-1</strain>
    </source>
</reference>
<dbReference type="RefSeq" id="WP_108309501.1">
    <property type="nucleotide sequence ID" value="NZ_CP020921.1"/>
</dbReference>
<evidence type="ECO:0000313" key="2">
    <source>
        <dbReference type="Proteomes" id="UP000244792"/>
    </source>
</evidence>
<dbReference type="PROSITE" id="PS00409">
    <property type="entry name" value="PROKAR_NTER_METHYL"/>
    <property type="match status" value="1"/>
</dbReference>
<dbReference type="KEGG" id="taci:TDSAC_1378"/>
<organism evidence="1 2">
    <name type="scientific">Thermodesulfobium acidiphilum</name>
    <dbReference type="NCBI Taxonomy" id="1794699"/>
    <lineage>
        <taxon>Bacteria</taxon>
        <taxon>Pseudomonadati</taxon>
        <taxon>Thermodesulfobiota</taxon>
        <taxon>Thermodesulfobiia</taxon>
        <taxon>Thermodesulfobiales</taxon>
        <taxon>Thermodesulfobiaceae</taxon>
        <taxon>Thermodesulfobium</taxon>
    </lineage>
</organism>
<sequence length="122" mass="13236">MNKRGVTLIELLIASFFLLFALIVLAWGLSSSLKASTNNYILNQANILADSQMESLRALSLGSSVNIQNSNYCVNNSSICFKLSAVRSKDPNSNCDLLSVTVSDTATPARFQNINLQSEACQ</sequence>
<dbReference type="OrthoDB" id="9838300at2"/>
<evidence type="ECO:0008006" key="3">
    <source>
        <dbReference type="Google" id="ProtNLM"/>
    </source>
</evidence>
<dbReference type="EMBL" id="CP020921">
    <property type="protein sequence ID" value="AWB10718.1"/>
    <property type="molecule type" value="Genomic_DNA"/>
</dbReference>
<protein>
    <recommendedName>
        <fullName evidence="3">Prepilin-type N-terminal cleavage/methylation domain-containing protein</fullName>
    </recommendedName>
</protein>
<dbReference type="InterPro" id="IPR012902">
    <property type="entry name" value="N_methyl_site"/>
</dbReference>
<dbReference type="Proteomes" id="UP000244792">
    <property type="component" value="Chromosome"/>
</dbReference>